<feature type="compositionally biased region" description="Acidic residues" evidence="1">
    <location>
        <begin position="665"/>
        <end position="674"/>
    </location>
</feature>
<proteinExistence type="predicted"/>
<feature type="compositionally biased region" description="Pro residues" evidence="1">
    <location>
        <begin position="612"/>
        <end position="624"/>
    </location>
</feature>
<gene>
    <name evidence="3" type="primary">WBGene00109392</name>
</gene>
<feature type="signal peptide" evidence="2">
    <location>
        <begin position="1"/>
        <end position="21"/>
    </location>
</feature>
<feature type="region of interest" description="Disordered" evidence="1">
    <location>
        <begin position="25"/>
        <end position="68"/>
    </location>
</feature>
<name>A0A2A6BJC4_PRIPA</name>
<feature type="region of interest" description="Disordered" evidence="1">
    <location>
        <begin position="552"/>
        <end position="750"/>
    </location>
</feature>
<evidence type="ECO:0000313" key="4">
    <source>
        <dbReference type="Proteomes" id="UP000005239"/>
    </source>
</evidence>
<reference evidence="3" key="2">
    <citation type="submission" date="2022-06" db="UniProtKB">
        <authorList>
            <consortium name="EnsemblMetazoa"/>
        </authorList>
    </citation>
    <scope>IDENTIFICATION</scope>
    <source>
        <strain evidence="3">PS312</strain>
    </source>
</reference>
<feature type="compositionally biased region" description="Basic and acidic residues" evidence="1">
    <location>
        <begin position="27"/>
        <end position="41"/>
    </location>
</feature>
<keyword evidence="2" id="KW-0732">Signal</keyword>
<feature type="compositionally biased region" description="Low complexity" evidence="1">
    <location>
        <begin position="675"/>
        <end position="689"/>
    </location>
</feature>
<dbReference type="AlphaFoldDB" id="A0A2A6BJC4"/>
<feature type="compositionally biased region" description="Acidic residues" evidence="1">
    <location>
        <begin position="569"/>
        <end position="579"/>
    </location>
</feature>
<keyword evidence="4" id="KW-1185">Reference proteome</keyword>
<reference evidence="4" key="1">
    <citation type="journal article" date="2008" name="Nat. Genet.">
        <title>The Pristionchus pacificus genome provides a unique perspective on nematode lifestyle and parasitism.</title>
        <authorList>
            <person name="Dieterich C."/>
            <person name="Clifton S.W."/>
            <person name="Schuster L.N."/>
            <person name="Chinwalla A."/>
            <person name="Delehaunty K."/>
            <person name="Dinkelacker I."/>
            <person name="Fulton L."/>
            <person name="Fulton R."/>
            <person name="Godfrey J."/>
            <person name="Minx P."/>
            <person name="Mitreva M."/>
            <person name="Roeseler W."/>
            <person name="Tian H."/>
            <person name="Witte H."/>
            <person name="Yang S.P."/>
            <person name="Wilson R.K."/>
            <person name="Sommer R.J."/>
        </authorList>
    </citation>
    <scope>NUCLEOTIDE SEQUENCE [LARGE SCALE GENOMIC DNA]</scope>
    <source>
        <strain evidence="4">PS312</strain>
    </source>
</reference>
<dbReference type="EnsemblMetazoa" id="PPA19838.1">
    <property type="protein sequence ID" value="PPA19838.1"/>
    <property type="gene ID" value="WBGene00109392"/>
</dbReference>
<protein>
    <submittedName>
        <fullName evidence="3">Uncharacterized protein</fullName>
    </submittedName>
</protein>
<accession>A0A2A6BJC4</accession>
<feature type="chain" id="PRO_5043814463" evidence="2">
    <location>
        <begin position="22"/>
        <end position="794"/>
    </location>
</feature>
<dbReference type="Proteomes" id="UP000005239">
    <property type="component" value="Unassembled WGS sequence"/>
</dbReference>
<evidence type="ECO:0000313" key="3">
    <source>
        <dbReference type="EnsemblMetazoa" id="PPA19838.1"/>
    </source>
</evidence>
<evidence type="ECO:0000256" key="1">
    <source>
        <dbReference type="SAM" id="MobiDB-lite"/>
    </source>
</evidence>
<feature type="compositionally biased region" description="Low complexity" evidence="1">
    <location>
        <begin position="580"/>
        <end position="611"/>
    </location>
</feature>
<organism evidence="3 4">
    <name type="scientific">Pristionchus pacificus</name>
    <name type="common">Parasitic nematode worm</name>
    <dbReference type="NCBI Taxonomy" id="54126"/>
    <lineage>
        <taxon>Eukaryota</taxon>
        <taxon>Metazoa</taxon>
        <taxon>Ecdysozoa</taxon>
        <taxon>Nematoda</taxon>
        <taxon>Chromadorea</taxon>
        <taxon>Rhabditida</taxon>
        <taxon>Rhabditina</taxon>
        <taxon>Diplogasteromorpha</taxon>
        <taxon>Diplogasteroidea</taxon>
        <taxon>Neodiplogasteridae</taxon>
        <taxon>Pristionchus</taxon>
    </lineage>
</organism>
<sequence length="794" mass="85769">MGGRLFLVSLLIPLTASLVLSKQGVGSRDRKVVHAEHDRPPQKRSSSDGMKTVDPPEEVYQQEATPLGQQDDSVPLYLMNNPPLPPSSFPVVAKVINEEGDKTRDAMGAVKDVAGALLTMRSYKKGPQMLSQSEPAGYGAKKNKAVEQDEEECPYCPSGNCPYCRGKGGNGKNVEEYQQEQCPNCPSGKCPWCHGKGRQPQQQNEAEEGEDEGQCPNCPSGKCPWCHGKNQQAQQNNGRCSNCPSGKCPWCHGNNKQVQPQQEGEEEYEDDDQSQQQQCPNCPSGKCPWCHGKNNNNNAAVAKPATNSYSDYSKMQKGGGQVAQNEEEGLGQCANCPSGRCPWCGGALAANGKCAGCPDGRCPWCHRNIETGEGPDGSPPPQRCPNCPSGKCPWCHGKNQQAAQTAPTYSAYNNQPARQNNQVEQQEEGEEQGEQQCPNCPSGRCPWCGGALTANGKCAGCPDGKCPWCHRNLQTGEVPDGSPPPSHNQQCPNCPSGKCPSCHANNQQQNADAPPVQHQGYNNGQSGGCPYCPSGKCPWCHGWLLSTTSKDRAITGKGQPPQHQLQTEVEYEYDDEPEETTTPPSKKGSQQPQQQQWQQKQTPPAPQQAQNQPPPSHYGPPPGYQPQSPQTYANVQMPGSKVAPTGYQSPVQQPPQTPQTQPQQEEYEYEEEEPQQQSKQSKQQSEQPQFGVNYGSIPSAGSVANYQAPGPAPGAPVKFRTGMTTAIAPAGSMSSPIGETESEMPHGVTQGNGAGGCCVISLPPGRYQILPAAKAKSRRKKSIDNFRNRFLLRD</sequence>
<evidence type="ECO:0000256" key="2">
    <source>
        <dbReference type="SAM" id="SignalP"/>
    </source>
</evidence>
<accession>A0A8R1UGK9</accession>